<evidence type="ECO:0000313" key="2">
    <source>
        <dbReference type="EMBL" id="KAK2572883.1"/>
    </source>
</evidence>
<organism evidence="2 3">
    <name type="scientific">Acropora cervicornis</name>
    <name type="common">Staghorn coral</name>
    <dbReference type="NCBI Taxonomy" id="6130"/>
    <lineage>
        <taxon>Eukaryota</taxon>
        <taxon>Metazoa</taxon>
        <taxon>Cnidaria</taxon>
        <taxon>Anthozoa</taxon>
        <taxon>Hexacorallia</taxon>
        <taxon>Scleractinia</taxon>
        <taxon>Astrocoeniina</taxon>
        <taxon>Acroporidae</taxon>
        <taxon>Acropora</taxon>
    </lineage>
</organism>
<dbReference type="CDD" id="cd08946">
    <property type="entry name" value="SDR_e"/>
    <property type="match status" value="1"/>
</dbReference>
<comment type="caution">
    <text evidence="2">The sequence shown here is derived from an EMBL/GenBank/DDBJ whole genome shotgun (WGS) entry which is preliminary data.</text>
</comment>
<gene>
    <name evidence="2" type="ORF">P5673_001885</name>
</gene>
<feature type="domain" description="NAD-dependent epimerase/dehydratase" evidence="1">
    <location>
        <begin position="7"/>
        <end position="244"/>
    </location>
</feature>
<dbReference type="InterPro" id="IPR036291">
    <property type="entry name" value="NAD(P)-bd_dom_sf"/>
</dbReference>
<dbReference type="Gene3D" id="3.40.50.720">
    <property type="entry name" value="NAD(P)-binding Rossmann-like Domain"/>
    <property type="match status" value="1"/>
</dbReference>
<dbReference type="PANTHER" id="PTHR43245">
    <property type="entry name" value="BIFUNCTIONAL POLYMYXIN RESISTANCE PROTEIN ARNA"/>
    <property type="match status" value="1"/>
</dbReference>
<protein>
    <recommendedName>
        <fullName evidence="1">NAD-dependent epimerase/dehydratase domain-containing protein</fullName>
    </recommendedName>
</protein>
<dbReference type="PANTHER" id="PTHR43245:SF11">
    <property type="entry name" value="LD23561P"/>
    <property type="match status" value="1"/>
</dbReference>
<dbReference type="AlphaFoldDB" id="A0AAD9VFP9"/>
<proteinExistence type="predicted"/>
<sequence length="292" mass="32646">MASKPRVLILGGLGFVGRNLVCYLVEHELCSKIRSVDKVPPSTAWLNERHNAAFHHDSVEFKSANLINPVSVEKAFLDSDGGFDVCINCAAETRYGQSEKVYEDGIYKLSLNCAKQALKFKVKRYIEISTAQVYSCNKGESDEKSKTSPWTQTAKYKLLVEEELAKLDGLNYVIVRPAIIYGIADRQGLTPRLIIGAVYKQMGEKMKLLWTKDLKMCTVHVNDACRALWHLSNHGNSGDVFNLADKSNTTHPILLGILSLYLAPREVSPILCARFLEFSMNILGLSCLTWRG</sequence>
<keyword evidence="3" id="KW-1185">Reference proteome</keyword>
<evidence type="ECO:0000313" key="3">
    <source>
        <dbReference type="Proteomes" id="UP001249851"/>
    </source>
</evidence>
<evidence type="ECO:0000259" key="1">
    <source>
        <dbReference type="Pfam" id="PF01370"/>
    </source>
</evidence>
<accession>A0AAD9VFP9</accession>
<dbReference type="InterPro" id="IPR001509">
    <property type="entry name" value="Epimerase_deHydtase"/>
</dbReference>
<reference evidence="2" key="2">
    <citation type="journal article" date="2023" name="Science">
        <title>Genomic signatures of disease resistance in endangered staghorn corals.</title>
        <authorList>
            <person name="Vollmer S.V."/>
            <person name="Selwyn J.D."/>
            <person name="Despard B.A."/>
            <person name="Roesel C.L."/>
        </authorList>
    </citation>
    <scope>NUCLEOTIDE SEQUENCE</scope>
    <source>
        <strain evidence="2">K2</strain>
    </source>
</reference>
<name>A0AAD9VFP9_ACRCE</name>
<reference evidence="2" key="1">
    <citation type="journal article" date="2023" name="G3 (Bethesda)">
        <title>Whole genome assembly and annotation of the endangered Caribbean coral Acropora cervicornis.</title>
        <authorList>
            <person name="Selwyn J.D."/>
            <person name="Vollmer S.V."/>
        </authorList>
    </citation>
    <scope>NUCLEOTIDE SEQUENCE</scope>
    <source>
        <strain evidence="2">K2</strain>
    </source>
</reference>
<dbReference type="SUPFAM" id="SSF51735">
    <property type="entry name" value="NAD(P)-binding Rossmann-fold domains"/>
    <property type="match status" value="1"/>
</dbReference>
<dbReference type="Pfam" id="PF01370">
    <property type="entry name" value="Epimerase"/>
    <property type="match status" value="1"/>
</dbReference>
<dbReference type="InterPro" id="IPR050177">
    <property type="entry name" value="Lipid_A_modif_metabolic_enz"/>
</dbReference>
<dbReference type="Proteomes" id="UP001249851">
    <property type="component" value="Unassembled WGS sequence"/>
</dbReference>
<dbReference type="EMBL" id="JARQWQ010000003">
    <property type="protein sequence ID" value="KAK2572883.1"/>
    <property type="molecule type" value="Genomic_DNA"/>
</dbReference>